<evidence type="ECO:0000313" key="3">
    <source>
        <dbReference type="Proteomes" id="UP000265040"/>
    </source>
</evidence>
<reference evidence="2" key="3">
    <citation type="submission" date="2025-09" db="UniProtKB">
        <authorList>
            <consortium name="Ensembl"/>
        </authorList>
    </citation>
    <scope>IDENTIFICATION</scope>
</reference>
<reference evidence="2" key="2">
    <citation type="submission" date="2025-08" db="UniProtKB">
        <authorList>
            <consortium name="Ensembl"/>
        </authorList>
    </citation>
    <scope>IDENTIFICATION</scope>
</reference>
<name>A0A3Q1JEW9_ANATE</name>
<dbReference type="AlphaFoldDB" id="A0A3Q1JEW9"/>
<proteinExistence type="predicted"/>
<evidence type="ECO:0000313" key="2">
    <source>
        <dbReference type="Ensembl" id="ENSATEP00000029028.2"/>
    </source>
</evidence>
<reference evidence="2" key="1">
    <citation type="submission" date="2021-04" db="EMBL/GenBank/DDBJ databases">
        <authorList>
            <consortium name="Wellcome Sanger Institute Data Sharing"/>
        </authorList>
    </citation>
    <scope>NUCLEOTIDE SEQUENCE [LARGE SCALE GENOMIC DNA]</scope>
</reference>
<evidence type="ECO:0000256" key="1">
    <source>
        <dbReference type="SAM" id="SignalP"/>
    </source>
</evidence>
<dbReference type="Ensembl" id="ENSATET00000029472.2">
    <property type="protein sequence ID" value="ENSATEP00000029028.2"/>
    <property type="gene ID" value="ENSATEG00000020020.2"/>
</dbReference>
<accession>A0A3Q1JEW9</accession>
<dbReference type="InParanoid" id="A0A3Q1JEW9"/>
<organism evidence="2 3">
    <name type="scientific">Anabas testudineus</name>
    <name type="common">Climbing perch</name>
    <name type="synonym">Anthias testudineus</name>
    <dbReference type="NCBI Taxonomy" id="64144"/>
    <lineage>
        <taxon>Eukaryota</taxon>
        <taxon>Metazoa</taxon>
        <taxon>Chordata</taxon>
        <taxon>Craniata</taxon>
        <taxon>Vertebrata</taxon>
        <taxon>Euteleostomi</taxon>
        <taxon>Actinopterygii</taxon>
        <taxon>Neopterygii</taxon>
        <taxon>Teleostei</taxon>
        <taxon>Neoteleostei</taxon>
        <taxon>Acanthomorphata</taxon>
        <taxon>Anabantaria</taxon>
        <taxon>Anabantiformes</taxon>
        <taxon>Anabantoidei</taxon>
        <taxon>Anabantidae</taxon>
        <taxon>Anabas</taxon>
    </lineage>
</organism>
<feature type="signal peptide" evidence="1">
    <location>
        <begin position="1"/>
        <end position="28"/>
    </location>
</feature>
<evidence type="ECO:0008006" key="4">
    <source>
        <dbReference type="Google" id="ProtNLM"/>
    </source>
</evidence>
<feature type="chain" id="PRO_5030080409" description="Secreted protein" evidence="1">
    <location>
        <begin position="29"/>
        <end position="80"/>
    </location>
</feature>
<gene>
    <name evidence="2" type="primary">VMA21</name>
</gene>
<dbReference type="Proteomes" id="UP000265040">
    <property type="component" value="Chromosome 16"/>
</dbReference>
<keyword evidence="3" id="KW-1185">Reference proteome</keyword>
<sequence length="80" mass="8880">MEIVLCLTLACPLFLFHALSLNLIGTVAEKCMIYPSPVFLMSIRLYVFGSLYPRSPKRYVGISTATFHLKDVSPGRKTAA</sequence>
<protein>
    <recommendedName>
        <fullName evidence="4">Secreted protein</fullName>
    </recommendedName>
</protein>
<keyword evidence="1" id="KW-0732">Signal</keyword>